<evidence type="ECO:0000313" key="8">
    <source>
        <dbReference type="Proteomes" id="UP000179227"/>
    </source>
</evidence>
<dbReference type="GO" id="GO:0016020">
    <property type="term" value="C:membrane"/>
    <property type="evidence" value="ECO:0007669"/>
    <property type="project" value="UniProtKB-SubCell"/>
</dbReference>
<feature type="transmembrane region" description="Helical" evidence="5">
    <location>
        <begin position="213"/>
        <end position="229"/>
    </location>
</feature>
<comment type="subcellular location">
    <subcellularLocation>
        <location evidence="1">Membrane</location>
        <topology evidence="1">Multi-pass membrane protein</topology>
    </subcellularLocation>
</comment>
<dbReference type="AlphaFoldDB" id="A0A1F5I373"/>
<feature type="transmembrane region" description="Helical" evidence="5">
    <location>
        <begin position="30"/>
        <end position="48"/>
    </location>
</feature>
<organism evidence="7 8">
    <name type="scientific">Candidatus Curtissbacteria bacterium RIFCSPLOWO2_01_FULL_42_26</name>
    <dbReference type="NCBI Taxonomy" id="1797729"/>
    <lineage>
        <taxon>Bacteria</taxon>
        <taxon>Candidatus Curtissiibacteriota</taxon>
    </lineage>
</organism>
<evidence type="ECO:0000256" key="3">
    <source>
        <dbReference type="ARBA" id="ARBA00022989"/>
    </source>
</evidence>
<dbReference type="PANTHER" id="PTHR37422:SF23">
    <property type="entry name" value="TEICHURONIC ACID BIOSYNTHESIS PROTEIN TUAE"/>
    <property type="match status" value="1"/>
</dbReference>
<protein>
    <recommendedName>
        <fullName evidence="6">O-antigen ligase-related domain-containing protein</fullName>
    </recommendedName>
</protein>
<comment type="caution">
    <text evidence="7">The sequence shown here is derived from an EMBL/GenBank/DDBJ whole genome shotgun (WGS) entry which is preliminary data.</text>
</comment>
<evidence type="ECO:0000259" key="6">
    <source>
        <dbReference type="Pfam" id="PF04932"/>
    </source>
</evidence>
<evidence type="ECO:0000256" key="4">
    <source>
        <dbReference type="ARBA" id="ARBA00023136"/>
    </source>
</evidence>
<gene>
    <name evidence="7" type="ORF">A3A60_02400</name>
</gene>
<dbReference type="InterPro" id="IPR051533">
    <property type="entry name" value="WaaL-like"/>
</dbReference>
<feature type="transmembrane region" description="Helical" evidence="5">
    <location>
        <begin position="235"/>
        <end position="252"/>
    </location>
</feature>
<keyword evidence="2 5" id="KW-0812">Transmembrane</keyword>
<evidence type="ECO:0000256" key="2">
    <source>
        <dbReference type="ARBA" id="ARBA00022692"/>
    </source>
</evidence>
<keyword evidence="4 5" id="KW-0472">Membrane</keyword>
<dbReference type="Pfam" id="PF04932">
    <property type="entry name" value="Wzy_C"/>
    <property type="match status" value="1"/>
</dbReference>
<dbReference type="STRING" id="1797729.A3A60_02400"/>
<reference evidence="7 8" key="1">
    <citation type="journal article" date="2016" name="Nat. Commun.">
        <title>Thousands of microbial genomes shed light on interconnected biogeochemical processes in an aquifer system.</title>
        <authorList>
            <person name="Anantharaman K."/>
            <person name="Brown C.T."/>
            <person name="Hug L.A."/>
            <person name="Sharon I."/>
            <person name="Castelle C.J."/>
            <person name="Probst A.J."/>
            <person name="Thomas B.C."/>
            <person name="Singh A."/>
            <person name="Wilkins M.J."/>
            <person name="Karaoz U."/>
            <person name="Brodie E.L."/>
            <person name="Williams K.H."/>
            <person name="Hubbard S.S."/>
            <person name="Banfield J.F."/>
        </authorList>
    </citation>
    <scope>NUCLEOTIDE SEQUENCE [LARGE SCALE GENOMIC DNA]</scope>
</reference>
<name>A0A1F5I373_9BACT</name>
<feature type="domain" description="O-antigen ligase-related" evidence="6">
    <location>
        <begin position="57"/>
        <end position="195"/>
    </location>
</feature>
<keyword evidence="3 5" id="KW-1133">Transmembrane helix</keyword>
<proteinExistence type="predicted"/>
<evidence type="ECO:0000256" key="1">
    <source>
        <dbReference type="ARBA" id="ARBA00004141"/>
    </source>
</evidence>
<dbReference type="PANTHER" id="PTHR37422">
    <property type="entry name" value="TEICHURONIC ACID BIOSYNTHESIS PROTEIN TUAE"/>
    <property type="match status" value="1"/>
</dbReference>
<dbReference type="EMBL" id="MFBS01000006">
    <property type="protein sequence ID" value="OGE10812.1"/>
    <property type="molecule type" value="Genomic_DNA"/>
</dbReference>
<feature type="transmembrane region" description="Helical" evidence="5">
    <location>
        <begin position="179"/>
        <end position="201"/>
    </location>
</feature>
<accession>A0A1F5I373</accession>
<dbReference type="InterPro" id="IPR007016">
    <property type="entry name" value="O-antigen_ligase-rel_domated"/>
</dbReference>
<evidence type="ECO:0000256" key="5">
    <source>
        <dbReference type="SAM" id="Phobius"/>
    </source>
</evidence>
<dbReference type="Proteomes" id="UP000179227">
    <property type="component" value="Unassembled WGS sequence"/>
</dbReference>
<evidence type="ECO:0000313" key="7">
    <source>
        <dbReference type="EMBL" id="OGE10812.1"/>
    </source>
</evidence>
<sequence length="255" mass="28140">MILPDLSFLAIYGWDPHNTRVASTLLDPNFSGGLITIFFSISLCMFIFKKGFIYIFLASIFFAAIILTFSRSSYLALLSTTSIIGLVKSPKALIVAMLVFTISFAAIPQVRNRVIGAFTLDETAAARIESWQRGWEIFSNNPVFGVGFNTYRFAQQSYGNFNFDSPEGGHSGAGSDSSILLVAATSGIFGFILYLALLFSLFEIHFKNIRKNYINLAAVAALSGLIIHSQFVNSLFFPQIMLPLFFITGLSAKRN</sequence>
<feature type="transmembrane region" description="Helical" evidence="5">
    <location>
        <begin position="54"/>
        <end position="80"/>
    </location>
</feature>